<gene>
    <name evidence="6" type="ORF">MGAL_10B000142</name>
</gene>
<feature type="domain" description="VWFD" evidence="5">
    <location>
        <begin position="369"/>
        <end position="568"/>
    </location>
</feature>
<evidence type="ECO:0000256" key="3">
    <source>
        <dbReference type="SAM" id="MobiDB-lite"/>
    </source>
</evidence>
<dbReference type="InterPro" id="IPR058727">
    <property type="entry name" value="Helical_Vwde"/>
</dbReference>
<evidence type="ECO:0000256" key="1">
    <source>
        <dbReference type="ARBA" id="ARBA00022729"/>
    </source>
</evidence>
<evidence type="ECO:0000256" key="2">
    <source>
        <dbReference type="ARBA" id="ARBA00023157"/>
    </source>
</evidence>
<keyword evidence="7" id="KW-1185">Reference proteome</keyword>
<dbReference type="PROSITE" id="PS51233">
    <property type="entry name" value="VWFD"/>
    <property type="match status" value="1"/>
</dbReference>
<feature type="region of interest" description="Disordered" evidence="3">
    <location>
        <begin position="1015"/>
        <end position="1034"/>
    </location>
</feature>
<protein>
    <recommendedName>
        <fullName evidence="5">VWFD domain-containing protein</fullName>
    </recommendedName>
</protein>
<dbReference type="InterPro" id="IPR001846">
    <property type="entry name" value="VWF_type-D"/>
</dbReference>
<feature type="transmembrane region" description="Helical" evidence="4">
    <location>
        <begin position="944"/>
        <end position="967"/>
    </location>
</feature>
<dbReference type="Pfam" id="PF26129">
    <property type="entry name" value="Vwde"/>
    <property type="match status" value="1"/>
</dbReference>
<evidence type="ECO:0000256" key="4">
    <source>
        <dbReference type="SAM" id="Phobius"/>
    </source>
</evidence>
<dbReference type="Gene3D" id="2.60.120.260">
    <property type="entry name" value="Galactose-binding domain-like"/>
    <property type="match status" value="1"/>
</dbReference>
<evidence type="ECO:0000313" key="6">
    <source>
        <dbReference type="EMBL" id="VDI79841.1"/>
    </source>
</evidence>
<comment type="caution">
    <text evidence="6">The sequence shown here is derived from an EMBL/GenBank/DDBJ whole genome shotgun (WGS) entry which is preliminary data.</text>
</comment>
<dbReference type="GO" id="GO:0005576">
    <property type="term" value="C:extracellular region"/>
    <property type="evidence" value="ECO:0007669"/>
    <property type="project" value="TreeGrafter"/>
</dbReference>
<evidence type="ECO:0000313" key="7">
    <source>
        <dbReference type="Proteomes" id="UP000596742"/>
    </source>
</evidence>
<evidence type="ECO:0000259" key="5">
    <source>
        <dbReference type="PROSITE" id="PS51233"/>
    </source>
</evidence>
<dbReference type="OrthoDB" id="5989069at2759"/>
<keyword evidence="2" id="KW-1015">Disulfide bond</keyword>
<dbReference type="GO" id="GO:0009986">
    <property type="term" value="C:cell surface"/>
    <property type="evidence" value="ECO:0007669"/>
    <property type="project" value="TreeGrafter"/>
</dbReference>
<accession>A0A8B6HJY7</accession>
<dbReference type="Pfam" id="PF00094">
    <property type="entry name" value="VWD"/>
    <property type="match status" value="1"/>
</dbReference>
<dbReference type="GO" id="GO:0005102">
    <property type="term" value="F:signaling receptor binding"/>
    <property type="evidence" value="ECO:0007669"/>
    <property type="project" value="TreeGrafter"/>
</dbReference>
<keyword evidence="4" id="KW-0472">Membrane</keyword>
<dbReference type="Proteomes" id="UP000596742">
    <property type="component" value="Unassembled WGS sequence"/>
</dbReference>
<dbReference type="PANTHER" id="PTHR14949:SF54">
    <property type="entry name" value="VWFD DOMAIN-CONTAINING PROTEIN"/>
    <property type="match status" value="1"/>
</dbReference>
<dbReference type="AlphaFoldDB" id="A0A8B6HJY7"/>
<keyword evidence="4" id="KW-1133">Transmembrane helix</keyword>
<keyword evidence="4" id="KW-0812">Transmembrane</keyword>
<dbReference type="EMBL" id="UYJE01010117">
    <property type="protein sequence ID" value="VDI79841.1"/>
    <property type="molecule type" value="Genomic_DNA"/>
</dbReference>
<organism evidence="6 7">
    <name type="scientific">Mytilus galloprovincialis</name>
    <name type="common">Mediterranean mussel</name>
    <dbReference type="NCBI Taxonomy" id="29158"/>
    <lineage>
        <taxon>Eukaryota</taxon>
        <taxon>Metazoa</taxon>
        <taxon>Spiralia</taxon>
        <taxon>Lophotrochozoa</taxon>
        <taxon>Mollusca</taxon>
        <taxon>Bivalvia</taxon>
        <taxon>Autobranchia</taxon>
        <taxon>Pteriomorphia</taxon>
        <taxon>Mytilida</taxon>
        <taxon>Mytiloidea</taxon>
        <taxon>Mytilidae</taxon>
        <taxon>Mytilinae</taxon>
        <taxon>Mytilus</taxon>
    </lineage>
</organism>
<dbReference type="PANTHER" id="PTHR14949">
    <property type="entry name" value="EGF-LIKE-DOMAIN, MULTIPLE 7, 8"/>
    <property type="match status" value="1"/>
</dbReference>
<sequence>MGHAFSEPCETRKVIDNWKRSASNNLTTNTYLCDSLLEEGWYRISSNAGERMPTECLIGGYRCGTQYPIYLSRKGVTTGEDIFPVTGKIVNRTAYEVLDDRCVNEEYPIRIKNCTLYLVYYLRPTTGCDTAYCFGTELPCPDGQLSQTGFSPGCSNVYPSIRFTSTISVDMHIENVTQESRKYIHETPKFLCTVNDATDDYAYDISFYINNVLITGALYTNVSKTNIETAVLLQKHWEDTFKPNMMVNCSVQARYKDRGVAGPKYFSQIYFAGIKVVDGENGIHVEEDIPISVEIKSTLPIGCSYQKGMNVHSAKSGCYVGLYNGVPKYQTTINEVDCSYETFVQSELEFAHQNCRLTIPHIEWNCSYFINVTGVSDHIVNKVDRIVFLRLYTTIDHANKKDILKIWNSIHLPDLKVNVYFSRCSPAGGLCNCGVAVRSADSIFIANFCATGILSNRKINRYITSRICDDQNLIVNKITDKTFKIIFPSGTVVLMKGDDLRTTDSPFTIFSKIDITPSYLDINLTTGLCGRYNNNPTDDFLTRENSLDSKHDVRQFAKSWRLENNSIETFFDPKGLPPLNYKVQEYCTCTADKSIQGQSSEPNFECKLSRGMKACRQIETSTTVYHASCITSNHRQKRSLEEEDEAPPMYDMMDDEQVEVDDQPAVWRNGLTEKIARQKCENAFNMLPAFEICTAYVPTVQSVNYIDQCISDMKITGSDIFLYSNIRNFETMCLNDAKKFENLTDKITHSPTGESKNIFTVIAESTCPRNCSGKGYCTEGKCICNERTYGEDCSLGINKQPRLIAKAFADHCDRSVKACSKFTVPGIDFIPANLTCKFRDFYVGENSSYSVETENFTNPGTYSSSFLMYCYLPESRKTRSVAEEYVASGYFISVSNNGHEFTEELTVIIFDARCYTCNSTTFECNEVDTCPENEKYNTSDTSEYFGIEFGITLAAAGFIVLIIVIVIGKKRLIFRKYDLSNTGQQNPHAQYETVSSISISNYHEYSSILSSSESFTRDSSSLGLDNPQYENLPL</sequence>
<reference evidence="6" key="1">
    <citation type="submission" date="2018-11" db="EMBL/GenBank/DDBJ databases">
        <authorList>
            <person name="Alioto T."/>
            <person name="Alioto T."/>
        </authorList>
    </citation>
    <scope>NUCLEOTIDE SEQUENCE</scope>
</reference>
<keyword evidence="1" id="KW-0732">Signal</keyword>
<name>A0A8B6HJY7_MYTGA</name>
<dbReference type="InterPro" id="IPR050969">
    <property type="entry name" value="Dev_Signal_Modulators"/>
</dbReference>
<proteinExistence type="predicted"/>